<dbReference type="STRING" id="1220926.S2KH16"/>
<feature type="domain" description="BTB" evidence="1">
    <location>
        <begin position="21"/>
        <end position="92"/>
    </location>
</feature>
<reference evidence="3" key="1">
    <citation type="submission" date="2013-05" db="EMBL/GenBank/DDBJ databases">
        <title>The Genome sequence of Mucor circinelloides f. circinelloides 1006PhL.</title>
        <authorList>
            <consortium name="The Broad Institute Genomics Platform"/>
            <person name="Cuomo C."/>
            <person name="Earl A."/>
            <person name="Findley K."/>
            <person name="Lee S.C."/>
            <person name="Walker B."/>
            <person name="Young S."/>
            <person name="Zeng Q."/>
            <person name="Gargeya S."/>
            <person name="Fitzgerald M."/>
            <person name="Haas B."/>
            <person name="Abouelleil A."/>
            <person name="Allen A.W."/>
            <person name="Alvarado L."/>
            <person name="Arachchi H.M."/>
            <person name="Berlin A.M."/>
            <person name="Chapman S.B."/>
            <person name="Gainer-Dewar J."/>
            <person name="Goldberg J."/>
            <person name="Griggs A."/>
            <person name="Gujja S."/>
            <person name="Hansen M."/>
            <person name="Howarth C."/>
            <person name="Imamovic A."/>
            <person name="Ireland A."/>
            <person name="Larimer J."/>
            <person name="McCowan C."/>
            <person name="Murphy C."/>
            <person name="Pearson M."/>
            <person name="Poon T.W."/>
            <person name="Priest M."/>
            <person name="Roberts A."/>
            <person name="Saif S."/>
            <person name="Shea T."/>
            <person name="Sisk P."/>
            <person name="Sykes S."/>
            <person name="Wortman J."/>
            <person name="Nusbaum C."/>
            <person name="Birren B."/>
        </authorList>
    </citation>
    <scope>NUCLEOTIDE SEQUENCE [LARGE SCALE GENOMIC DNA]</scope>
    <source>
        <strain evidence="3">1006PhL</strain>
    </source>
</reference>
<dbReference type="AlphaFoldDB" id="S2KH16"/>
<dbReference type="CDD" id="cd18316">
    <property type="entry name" value="BTB_POZ_KCTD-like"/>
    <property type="match status" value="1"/>
</dbReference>
<dbReference type="PANTHER" id="PTHR11145:SF8">
    <property type="entry name" value="RE57120P"/>
    <property type="match status" value="1"/>
</dbReference>
<dbReference type="GO" id="GO:0051260">
    <property type="term" value="P:protein homooligomerization"/>
    <property type="evidence" value="ECO:0007669"/>
    <property type="project" value="InterPro"/>
</dbReference>
<dbReference type="Gene3D" id="3.30.710.10">
    <property type="entry name" value="Potassium Channel Kv1.1, Chain A"/>
    <property type="match status" value="1"/>
</dbReference>
<evidence type="ECO:0000313" key="3">
    <source>
        <dbReference type="Proteomes" id="UP000014254"/>
    </source>
</evidence>
<evidence type="ECO:0000259" key="1">
    <source>
        <dbReference type="PROSITE" id="PS50097"/>
    </source>
</evidence>
<dbReference type="Proteomes" id="UP000014254">
    <property type="component" value="Unassembled WGS sequence"/>
</dbReference>
<dbReference type="SMART" id="SM00225">
    <property type="entry name" value="BTB"/>
    <property type="match status" value="1"/>
</dbReference>
<evidence type="ECO:0000313" key="2">
    <source>
        <dbReference type="EMBL" id="EPB91710.1"/>
    </source>
</evidence>
<dbReference type="InterPro" id="IPR003131">
    <property type="entry name" value="T1-type_BTB"/>
</dbReference>
<sequence length="141" mass="16083">MTAFDLPQETTSSENSDSKFKGIIIKLNVGGTSFSTFHGTLAKSNYFANLLSTQSMTSKTLLNKEEIFIDRSGELFRDILFYLRTGFVTSSDKKKLLSLKKEAEFYQLKEMIEAIQQMMVQRSMSQLKQQMVKFSFIKSSA</sequence>
<organism evidence="2 3">
    <name type="scientific">Mucor circinelloides f. circinelloides (strain 1006PhL)</name>
    <name type="common">Mucormycosis agent</name>
    <name type="synonym">Calyptromyces circinelloides</name>
    <dbReference type="NCBI Taxonomy" id="1220926"/>
    <lineage>
        <taxon>Eukaryota</taxon>
        <taxon>Fungi</taxon>
        <taxon>Fungi incertae sedis</taxon>
        <taxon>Mucoromycota</taxon>
        <taxon>Mucoromycotina</taxon>
        <taxon>Mucoromycetes</taxon>
        <taxon>Mucorales</taxon>
        <taxon>Mucorineae</taxon>
        <taxon>Mucoraceae</taxon>
        <taxon>Mucor</taxon>
    </lineage>
</organism>
<dbReference type="InterPro" id="IPR000210">
    <property type="entry name" value="BTB/POZ_dom"/>
</dbReference>
<accession>S2KH16</accession>
<dbReference type="VEuPathDB" id="FungiDB:HMPREF1544_01421"/>
<dbReference type="Pfam" id="PF02214">
    <property type="entry name" value="BTB_2"/>
    <property type="match status" value="1"/>
</dbReference>
<proteinExistence type="predicted"/>
<dbReference type="eggNOG" id="KOG2716">
    <property type="taxonomic scope" value="Eukaryota"/>
</dbReference>
<name>S2KH16_MUCC1</name>
<dbReference type="OMA" id="LLCEDAM"/>
<dbReference type="InterPro" id="IPR011333">
    <property type="entry name" value="SKP1/BTB/POZ_sf"/>
</dbReference>
<keyword evidence="3" id="KW-1185">Reference proteome</keyword>
<dbReference type="EMBL" id="KE123906">
    <property type="protein sequence ID" value="EPB91710.1"/>
    <property type="molecule type" value="Genomic_DNA"/>
</dbReference>
<dbReference type="PROSITE" id="PS50097">
    <property type="entry name" value="BTB"/>
    <property type="match status" value="1"/>
</dbReference>
<dbReference type="PANTHER" id="PTHR11145">
    <property type="entry name" value="BTB/POZ DOMAIN-CONTAINING ADAPTER FOR CUL3-MEDIATED RHOA DEGRADATION PROTEIN FAMILY MEMBER"/>
    <property type="match status" value="1"/>
</dbReference>
<gene>
    <name evidence="2" type="ORF">HMPREF1544_01421</name>
</gene>
<dbReference type="OrthoDB" id="2414723at2759"/>
<dbReference type="SUPFAM" id="SSF54695">
    <property type="entry name" value="POZ domain"/>
    <property type="match status" value="1"/>
</dbReference>
<protein>
    <recommendedName>
        <fullName evidence="1">BTB domain-containing protein</fullName>
    </recommendedName>
</protein>
<dbReference type="InParanoid" id="S2KH16"/>
<dbReference type="InterPro" id="IPR045068">
    <property type="entry name" value="BACURD1-3"/>
</dbReference>